<feature type="domain" description="Thioredoxin" evidence="3">
    <location>
        <begin position="42"/>
        <end position="189"/>
    </location>
</feature>
<feature type="chain" id="PRO_5045393642" evidence="2">
    <location>
        <begin position="37"/>
        <end position="192"/>
    </location>
</feature>
<evidence type="ECO:0000259" key="3">
    <source>
        <dbReference type="PROSITE" id="PS51352"/>
    </source>
</evidence>
<keyword evidence="2" id="KW-0732">Signal</keyword>
<dbReference type="InterPro" id="IPR050553">
    <property type="entry name" value="Thioredoxin_ResA/DsbE_sf"/>
</dbReference>
<feature type="signal peptide" evidence="2">
    <location>
        <begin position="1"/>
        <end position="36"/>
    </location>
</feature>
<protein>
    <submittedName>
        <fullName evidence="4">Thiol:disulfide oxidoreductase TlpA</fullName>
    </submittedName>
</protein>
<dbReference type="Gene3D" id="3.40.30.10">
    <property type="entry name" value="Glutaredoxin"/>
    <property type="match status" value="1"/>
</dbReference>
<comment type="caution">
    <text evidence="4">The sequence shown here is derived from an EMBL/GenBank/DDBJ whole genome shotgun (WGS) entry which is preliminary data.</text>
</comment>
<gene>
    <name evidence="4" type="ORF">AA15669_0126</name>
</gene>
<dbReference type="Pfam" id="PF00578">
    <property type="entry name" value="AhpC-TSA"/>
    <property type="match status" value="1"/>
</dbReference>
<dbReference type="PANTHER" id="PTHR42852">
    <property type="entry name" value="THIOL:DISULFIDE INTERCHANGE PROTEIN DSBE"/>
    <property type="match status" value="1"/>
</dbReference>
<proteinExistence type="predicted"/>
<dbReference type="InterPro" id="IPR017937">
    <property type="entry name" value="Thioredoxin_CS"/>
</dbReference>
<evidence type="ECO:0000313" key="5">
    <source>
        <dbReference type="Proteomes" id="UP001062901"/>
    </source>
</evidence>
<dbReference type="RefSeq" id="WP_083912691.1">
    <property type="nucleotide sequence ID" value="NZ_BAQD01000001.1"/>
</dbReference>
<dbReference type="PANTHER" id="PTHR42852:SF13">
    <property type="entry name" value="PROTEIN DIPZ"/>
    <property type="match status" value="1"/>
</dbReference>
<organism evidence="4 5">
    <name type="scientific">Saccharibacter floricola DSM 15669</name>
    <dbReference type="NCBI Taxonomy" id="1123227"/>
    <lineage>
        <taxon>Bacteria</taxon>
        <taxon>Pseudomonadati</taxon>
        <taxon>Pseudomonadota</taxon>
        <taxon>Alphaproteobacteria</taxon>
        <taxon>Acetobacterales</taxon>
        <taxon>Acetobacteraceae</taxon>
        <taxon>Saccharibacter</taxon>
    </lineage>
</organism>
<dbReference type="InterPro" id="IPR036249">
    <property type="entry name" value="Thioredoxin-like_sf"/>
</dbReference>
<dbReference type="SUPFAM" id="SSF52833">
    <property type="entry name" value="Thioredoxin-like"/>
    <property type="match status" value="1"/>
</dbReference>
<sequence length="192" mass="21128">MMAVMLTFWKKKRRWVRTISAAILATGAVLHNCATAEEMQKLQELTVQAPLSAPFTLKLQGPDHTQRLTPSGKPYILHLWATWCGPCRLELPKLSHFIQAHPDLPIVPVAVESGAPERVAAFTQRLSLQGLPIWVGEQSAIQSALSHLKDTGLPMTVLVDSQGRIRAVSDGGIAWDAPDSQQSLQQLLREAK</sequence>
<evidence type="ECO:0000256" key="2">
    <source>
        <dbReference type="SAM" id="SignalP"/>
    </source>
</evidence>
<dbReference type="InterPro" id="IPR013766">
    <property type="entry name" value="Thioredoxin_domain"/>
</dbReference>
<evidence type="ECO:0000256" key="1">
    <source>
        <dbReference type="ARBA" id="ARBA00023284"/>
    </source>
</evidence>
<reference evidence="4" key="1">
    <citation type="submission" date="2013-04" db="EMBL/GenBank/DDBJ databases">
        <title>The genome sequencing project of 58 acetic acid bacteria.</title>
        <authorList>
            <person name="Okamoto-Kainuma A."/>
            <person name="Ishikawa M."/>
            <person name="Umino S."/>
            <person name="Koizumi Y."/>
            <person name="Shiwa Y."/>
            <person name="Yoshikawa H."/>
            <person name="Matsutani M."/>
            <person name="Matsushita K."/>
        </authorList>
    </citation>
    <scope>NUCLEOTIDE SEQUENCE</scope>
    <source>
        <strain evidence="4">DSM 15669</strain>
    </source>
</reference>
<keyword evidence="5" id="KW-1185">Reference proteome</keyword>
<name>A0ABQ0NW21_9PROT</name>
<keyword evidence="1" id="KW-0676">Redox-active center</keyword>
<dbReference type="CDD" id="cd02966">
    <property type="entry name" value="TlpA_like_family"/>
    <property type="match status" value="1"/>
</dbReference>
<dbReference type="PROSITE" id="PS00194">
    <property type="entry name" value="THIOREDOXIN_1"/>
    <property type="match status" value="1"/>
</dbReference>
<accession>A0ABQ0NW21</accession>
<dbReference type="InterPro" id="IPR000866">
    <property type="entry name" value="AhpC/TSA"/>
</dbReference>
<dbReference type="PROSITE" id="PS51352">
    <property type="entry name" value="THIOREDOXIN_2"/>
    <property type="match status" value="1"/>
</dbReference>
<dbReference type="Proteomes" id="UP001062901">
    <property type="component" value="Unassembled WGS sequence"/>
</dbReference>
<evidence type="ECO:0000313" key="4">
    <source>
        <dbReference type="EMBL" id="GBQ04756.1"/>
    </source>
</evidence>
<dbReference type="EMBL" id="BAQD01000001">
    <property type="protein sequence ID" value="GBQ04756.1"/>
    <property type="molecule type" value="Genomic_DNA"/>
</dbReference>